<evidence type="ECO:0000259" key="8">
    <source>
        <dbReference type="Pfam" id="PF06808"/>
    </source>
</evidence>
<evidence type="ECO:0000313" key="9">
    <source>
        <dbReference type="EMBL" id="SFA76176.1"/>
    </source>
</evidence>
<evidence type="ECO:0000256" key="1">
    <source>
        <dbReference type="ARBA" id="ARBA00004429"/>
    </source>
</evidence>
<reference evidence="9 10" key="1">
    <citation type="submission" date="2016-10" db="EMBL/GenBank/DDBJ databases">
        <authorList>
            <person name="de Groot N.N."/>
        </authorList>
    </citation>
    <scope>NUCLEOTIDE SEQUENCE [LARGE SCALE GENOMIC DNA]</scope>
    <source>
        <strain evidence="9 10">CGMCC 1.3702</strain>
    </source>
</reference>
<feature type="transmembrane region" description="Helical" evidence="7">
    <location>
        <begin position="47"/>
        <end position="75"/>
    </location>
</feature>
<feature type="transmembrane region" description="Helical" evidence="7">
    <location>
        <begin position="413"/>
        <end position="437"/>
    </location>
</feature>
<feature type="transmembrane region" description="Helical" evidence="7">
    <location>
        <begin position="175"/>
        <end position="198"/>
    </location>
</feature>
<accession>A0A1I0VKT4</accession>
<dbReference type="EMBL" id="FOJW01000001">
    <property type="protein sequence ID" value="SFA76176.1"/>
    <property type="molecule type" value="Genomic_DNA"/>
</dbReference>
<proteinExistence type="predicted"/>
<gene>
    <name evidence="9" type="ORF">SAMN04488072_101446</name>
</gene>
<dbReference type="PANTHER" id="PTHR33362:SF5">
    <property type="entry name" value="C4-DICARBOXYLATE TRAP TRANSPORTER LARGE PERMEASE PROTEIN DCTM"/>
    <property type="match status" value="1"/>
</dbReference>
<keyword evidence="6 7" id="KW-0472">Membrane</keyword>
<feature type="transmembrane region" description="Helical" evidence="7">
    <location>
        <begin position="334"/>
        <end position="351"/>
    </location>
</feature>
<dbReference type="RefSeq" id="WP_090232887.1">
    <property type="nucleotide sequence ID" value="NZ_FOJW01000001.1"/>
</dbReference>
<dbReference type="Pfam" id="PF06808">
    <property type="entry name" value="DctM"/>
    <property type="match status" value="1"/>
</dbReference>
<dbReference type="InterPro" id="IPR004681">
    <property type="entry name" value="TRAP_DctM"/>
</dbReference>
<dbReference type="PANTHER" id="PTHR33362">
    <property type="entry name" value="SIALIC ACID TRAP TRANSPORTER PERMEASE PROTEIN SIAT-RELATED"/>
    <property type="match status" value="1"/>
</dbReference>
<feature type="transmembrane region" description="Helical" evidence="7">
    <location>
        <begin position="261"/>
        <end position="277"/>
    </location>
</feature>
<feature type="transmembrane region" description="Helical" evidence="7">
    <location>
        <begin position="379"/>
        <end position="401"/>
    </location>
</feature>
<name>A0A1I0VKT4_9BACI</name>
<keyword evidence="3" id="KW-0997">Cell inner membrane</keyword>
<feature type="transmembrane region" description="Helical" evidence="7">
    <location>
        <begin position="140"/>
        <end position="163"/>
    </location>
</feature>
<evidence type="ECO:0000256" key="7">
    <source>
        <dbReference type="SAM" id="Phobius"/>
    </source>
</evidence>
<dbReference type="STRING" id="237679.SAMN04488072_101446"/>
<feature type="transmembrane region" description="Helical" evidence="7">
    <location>
        <begin position="6"/>
        <end position="35"/>
    </location>
</feature>
<feature type="transmembrane region" description="Helical" evidence="7">
    <location>
        <begin position="289"/>
        <end position="314"/>
    </location>
</feature>
<evidence type="ECO:0000256" key="4">
    <source>
        <dbReference type="ARBA" id="ARBA00022692"/>
    </source>
</evidence>
<dbReference type="PIRSF" id="PIRSF006066">
    <property type="entry name" value="HI0050"/>
    <property type="match status" value="1"/>
</dbReference>
<keyword evidence="10" id="KW-1185">Reference proteome</keyword>
<evidence type="ECO:0000256" key="6">
    <source>
        <dbReference type="ARBA" id="ARBA00023136"/>
    </source>
</evidence>
<organism evidence="9 10">
    <name type="scientific">Lentibacillus halodurans</name>
    <dbReference type="NCBI Taxonomy" id="237679"/>
    <lineage>
        <taxon>Bacteria</taxon>
        <taxon>Bacillati</taxon>
        <taxon>Bacillota</taxon>
        <taxon>Bacilli</taxon>
        <taxon>Bacillales</taxon>
        <taxon>Bacillaceae</taxon>
        <taxon>Lentibacillus</taxon>
    </lineage>
</organism>
<comment type="subcellular location">
    <subcellularLocation>
        <location evidence="1">Cell inner membrane</location>
        <topology evidence="1">Multi-pass membrane protein</topology>
    </subcellularLocation>
</comment>
<evidence type="ECO:0000313" key="10">
    <source>
        <dbReference type="Proteomes" id="UP000198642"/>
    </source>
</evidence>
<protein>
    <submittedName>
        <fullName evidence="9">C4-dicarboxylate transporter, DctM subunit</fullName>
    </submittedName>
</protein>
<dbReference type="OrthoDB" id="9785600at2"/>
<dbReference type="NCBIfam" id="TIGR00786">
    <property type="entry name" value="dctM"/>
    <property type="match status" value="1"/>
</dbReference>
<feature type="transmembrane region" description="Helical" evidence="7">
    <location>
        <begin position="95"/>
        <end position="128"/>
    </location>
</feature>
<keyword evidence="2" id="KW-1003">Cell membrane</keyword>
<dbReference type="InterPro" id="IPR010656">
    <property type="entry name" value="DctM"/>
</dbReference>
<keyword evidence="5 7" id="KW-1133">Transmembrane helix</keyword>
<sequence length="447" mass="47022">MTEILMFVLFFGLVLINVPIAFSIGLTGLILLFLGRGMGAIELIPSIVYASISSFTLLAIPFFILAGVIMEYAGISKRLIDFANVCVSHRKNGIAIVTVMTALFFAAISGSGPATVAAIGGILIPALVKNGYPKPQAAGLVASSGSIGIIIPPSIAFIVYAVVASDTIPVTISRMFIAGIIPGLLFAIALVIASYFVINKKMKSEKYVASAIDEGTSGHNGANKPSFKEVIKAFYQAIWGILIPVIIIGGIYGGIFTPTEAAVVAVFYALFVGLVIYRDMSVKDLPKIFIDASVQTAVIMIIVGAASILAYVVTTENMAQNIANAMLSISDDKIVILLIVTLILLIIGCFIDAISALYLLVPILLPVVLEVGVDPTTFGVLITVSLAIGLMTPPVGLNLFVASGISNQSLKDVSIGVLPFLIASIIVLLFIAFVPALSNWLPNLLNM</sequence>
<dbReference type="GO" id="GO:0022857">
    <property type="term" value="F:transmembrane transporter activity"/>
    <property type="evidence" value="ECO:0007669"/>
    <property type="project" value="TreeGrafter"/>
</dbReference>
<feature type="transmembrane region" description="Helical" evidence="7">
    <location>
        <begin position="233"/>
        <end position="255"/>
    </location>
</feature>
<evidence type="ECO:0000256" key="5">
    <source>
        <dbReference type="ARBA" id="ARBA00022989"/>
    </source>
</evidence>
<keyword evidence="4 7" id="KW-0812">Transmembrane</keyword>
<dbReference type="Proteomes" id="UP000198642">
    <property type="component" value="Unassembled WGS sequence"/>
</dbReference>
<dbReference type="AlphaFoldDB" id="A0A1I0VKT4"/>
<feature type="domain" description="TRAP C4-dicarboxylate transport system permease DctM subunit" evidence="8">
    <location>
        <begin position="7"/>
        <end position="437"/>
    </location>
</feature>
<evidence type="ECO:0000256" key="2">
    <source>
        <dbReference type="ARBA" id="ARBA00022475"/>
    </source>
</evidence>
<dbReference type="GO" id="GO:0005886">
    <property type="term" value="C:plasma membrane"/>
    <property type="evidence" value="ECO:0007669"/>
    <property type="project" value="UniProtKB-SubCell"/>
</dbReference>
<evidence type="ECO:0000256" key="3">
    <source>
        <dbReference type="ARBA" id="ARBA00022519"/>
    </source>
</evidence>